<proteinExistence type="predicted"/>
<reference evidence="3" key="1">
    <citation type="journal article" date="2014" name="Int. J. Syst. Evol. Microbiol.">
        <title>Complete genome sequence of Corynebacterium casei LMG S-19264T (=DSM 44701T), isolated from a smear-ripened cheese.</title>
        <authorList>
            <consortium name="US DOE Joint Genome Institute (JGI-PGF)"/>
            <person name="Walter F."/>
            <person name="Albersmeier A."/>
            <person name="Kalinowski J."/>
            <person name="Ruckert C."/>
        </authorList>
    </citation>
    <scope>NUCLEOTIDE SEQUENCE</scope>
    <source>
        <strain evidence="3">CGMCC 4.7308</strain>
    </source>
</reference>
<dbReference type="EMBL" id="BMNA01000001">
    <property type="protein sequence ID" value="GGL88901.1"/>
    <property type="molecule type" value="Genomic_DNA"/>
</dbReference>
<dbReference type="InterPro" id="IPR013974">
    <property type="entry name" value="SAF"/>
</dbReference>
<evidence type="ECO:0000259" key="2">
    <source>
        <dbReference type="SMART" id="SM00858"/>
    </source>
</evidence>
<dbReference type="AlphaFoldDB" id="A0A917SN70"/>
<feature type="region of interest" description="Disordered" evidence="1">
    <location>
        <begin position="180"/>
        <end position="204"/>
    </location>
</feature>
<reference evidence="3" key="2">
    <citation type="submission" date="2020-09" db="EMBL/GenBank/DDBJ databases">
        <authorList>
            <person name="Sun Q."/>
            <person name="Zhou Y."/>
        </authorList>
    </citation>
    <scope>NUCLEOTIDE SEQUENCE</scope>
    <source>
        <strain evidence="3">CGMCC 4.7308</strain>
    </source>
</reference>
<gene>
    <name evidence="3" type="ORF">GCM10011594_05710</name>
</gene>
<keyword evidence="4" id="KW-1185">Reference proteome</keyword>
<evidence type="ECO:0000256" key="1">
    <source>
        <dbReference type="SAM" id="MobiDB-lite"/>
    </source>
</evidence>
<dbReference type="Pfam" id="PF08666">
    <property type="entry name" value="SAF"/>
    <property type="match status" value="1"/>
</dbReference>
<sequence>MKSRLLAAAVALVLAAAGTVVLVSYLRGVDVRAAQAARAAAPRTVAVLVAARPIPAGAPAAAVAAAVTSVELPESAVLPDRITDPAQLAGRVALVPLAAGEQLLLAKFGTPPPATTAATPTVSVSPSFQQVTVLLPAERALGGRVAPGQTVGIFISLKSGQTHLAVQKVLVTAVQKNAAPAPATGTTASTTPQPGDAAAGADAAATGTSTAAPAGTVAPVAADAAAVAADAAAATTTSTGTGTPAVDPTVALLVTFALSTPDSEKVVFAAEHGSIWLSDDPATADENGTRIVDGQKVYR</sequence>
<protein>
    <recommendedName>
        <fullName evidence="2">SAF domain-containing protein</fullName>
    </recommendedName>
</protein>
<evidence type="ECO:0000313" key="3">
    <source>
        <dbReference type="EMBL" id="GGL88901.1"/>
    </source>
</evidence>
<feature type="domain" description="SAF" evidence="2">
    <location>
        <begin position="45"/>
        <end position="109"/>
    </location>
</feature>
<organism evidence="3 4">
    <name type="scientific">Nakamurella endophytica</name>
    <dbReference type="NCBI Taxonomy" id="1748367"/>
    <lineage>
        <taxon>Bacteria</taxon>
        <taxon>Bacillati</taxon>
        <taxon>Actinomycetota</taxon>
        <taxon>Actinomycetes</taxon>
        <taxon>Nakamurellales</taxon>
        <taxon>Nakamurellaceae</taxon>
        <taxon>Nakamurella</taxon>
    </lineage>
</organism>
<dbReference type="SMART" id="SM00858">
    <property type="entry name" value="SAF"/>
    <property type="match status" value="1"/>
</dbReference>
<dbReference type="RefSeq" id="WP_188939930.1">
    <property type="nucleotide sequence ID" value="NZ_BMNA01000001.1"/>
</dbReference>
<comment type="caution">
    <text evidence="3">The sequence shown here is derived from an EMBL/GenBank/DDBJ whole genome shotgun (WGS) entry which is preliminary data.</text>
</comment>
<accession>A0A917SN70</accession>
<dbReference type="CDD" id="cd11614">
    <property type="entry name" value="SAF_CpaB_FlgA_like"/>
    <property type="match status" value="1"/>
</dbReference>
<dbReference type="Proteomes" id="UP000655208">
    <property type="component" value="Unassembled WGS sequence"/>
</dbReference>
<evidence type="ECO:0000313" key="4">
    <source>
        <dbReference type="Proteomes" id="UP000655208"/>
    </source>
</evidence>
<name>A0A917SN70_9ACTN</name>